<dbReference type="PANTHER" id="PTHR46233">
    <property type="entry name" value="HYDROXYACYLGLUTATHIONE HYDROLASE GLOC"/>
    <property type="match status" value="1"/>
</dbReference>
<dbReference type="EMBL" id="VNIQ01000001">
    <property type="protein sequence ID" value="TYQ08984.1"/>
    <property type="molecule type" value="Genomic_DNA"/>
</dbReference>
<comment type="caution">
    <text evidence="1">The sequence shown here is derived from an EMBL/GenBank/DDBJ whole genome shotgun (WGS) entry which is preliminary data.</text>
</comment>
<evidence type="ECO:0008006" key="2">
    <source>
        <dbReference type="Google" id="ProtNLM"/>
    </source>
</evidence>
<proteinExistence type="predicted"/>
<sequence>MNCRVEPRIRDDKFDRFCGAGDHCELTELSGQVHVFTGDSLFPGGVGKTADPEKFTSLLSDVETKLFGRYDDSAIVYPGHGKDTTLGAERPHLQEWRERGWRLGDGGARSSIEYRSGRRRRFDFEETVTSSTLRIASRSRLLSDRQARHGHRG</sequence>
<dbReference type="InterPro" id="IPR036866">
    <property type="entry name" value="RibonucZ/Hydroxyglut_hydro"/>
</dbReference>
<dbReference type="PANTHER" id="PTHR46233:SF1">
    <property type="entry name" value="CONSERVED PROTEIN"/>
    <property type="match status" value="1"/>
</dbReference>
<evidence type="ECO:0000313" key="1">
    <source>
        <dbReference type="EMBL" id="TYQ08984.1"/>
    </source>
</evidence>
<name>A0A652YZ78_NOCGL</name>
<organism evidence="1">
    <name type="scientific">Nocardia globerula</name>
    <dbReference type="NCBI Taxonomy" id="1818"/>
    <lineage>
        <taxon>Bacteria</taxon>
        <taxon>Bacillati</taxon>
        <taxon>Actinomycetota</taxon>
        <taxon>Actinomycetes</taxon>
        <taxon>Mycobacteriales</taxon>
        <taxon>Nocardiaceae</taxon>
        <taxon>Nocardia</taxon>
    </lineage>
</organism>
<gene>
    <name evidence="1" type="ORF">FNL38_1011362</name>
</gene>
<dbReference type="Gene3D" id="3.60.15.10">
    <property type="entry name" value="Ribonuclease Z/Hydroxyacylglutathione hydrolase-like"/>
    <property type="match status" value="1"/>
</dbReference>
<protein>
    <recommendedName>
        <fullName evidence="2">Metallo-beta-lactamase superfamily protein</fullName>
    </recommendedName>
</protein>
<dbReference type="SUPFAM" id="SSF56281">
    <property type="entry name" value="Metallo-hydrolase/oxidoreductase"/>
    <property type="match status" value="1"/>
</dbReference>
<dbReference type="AlphaFoldDB" id="A0A652YZ78"/>
<reference evidence="1" key="1">
    <citation type="submission" date="2019-07" db="EMBL/GenBank/DDBJ databases">
        <title>Genomic Encyclopedia of Type Strains, Phase IV (KMG-IV): sequencing the most valuable type-strain genomes for metagenomic binning, comparative biology and taxonomic classification.</title>
        <authorList>
            <person name="Goeker M."/>
        </authorList>
    </citation>
    <scope>NUCLEOTIDE SEQUENCE</scope>
    <source>
        <strain evidence="1">DSM 44596</strain>
    </source>
</reference>
<dbReference type="InterPro" id="IPR051453">
    <property type="entry name" value="MBL_Glyoxalase_II"/>
</dbReference>
<accession>A0A652YZ78</accession>